<reference evidence="3 4" key="1">
    <citation type="journal article" date="2019" name="Syst. Appl. Microbiol.">
        <title>Characterization of Bifidobacterium species in feaces of the Egyptian fruit bat: Description of B. vespertilionis sp. nov. and B. rousetti sp. nov.</title>
        <authorList>
            <person name="Modesto M."/>
            <person name="Satti M."/>
            <person name="Watanabe K."/>
            <person name="Puglisi E."/>
            <person name="Morelli L."/>
            <person name="Huang C.-H."/>
            <person name="Liou J.-S."/>
            <person name="Miyashita M."/>
            <person name="Tamura T."/>
            <person name="Saito S."/>
            <person name="Mori K."/>
            <person name="Huang L."/>
            <person name="Sciavilla P."/>
            <person name="Sandri C."/>
            <person name="Spiezio C."/>
            <person name="Vitali F."/>
            <person name="Cavalieri D."/>
            <person name="Perpetuini G."/>
            <person name="Tofalo R."/>
            <person name="Bonetti A."/>
            <person name="Arita M."/>
            <person name="Mattarelli P."/>
        </authorList>
    </citation>
    <scope>NUCLEOTIDE SEQUENCE [LARGE SCALE GENOMIC DNA]</scope>
    <source>
        <strain evidence="1 4">RST16</strain>
        <strain evidence="2 3">RST8</strain>
    </source>
</reference>
<organism evidence="2 3">
    <name type="scientific">Bifidobacterium vespertilionis</name>
    <dbReference type="NCBI Taxonomy" id="2562524"/>
    <lineage>
        <taxon>Bacteria</taxon>
        <taxon>Bacillati</taxon>
        <taxon>Actinomycetota</taxon>
        <taxon>Actinomycetes</taxon>
        <taxon>Bifidobacteriales</taxon>
        <taxon>Bifidobacteriaceae</taxon>
        <taxon>Bifidobacterium</taxon>
    </lineage>
</organism>
<dbReference type="AlphaFoldDB" id="A0A5J5DZ40"/>
<evidence type="ECO:0000313" key="3">
    <source>
        <dbReference type="Proteomes" id="UP000345527"/>
    </source>
</evidence>
<name>A0A5J5DZ40_9BIFI</name>
<dbReference type="OrthoDB" id="3233577at2"/>
<evidence type="ECO:0000313" key="1">
    <source>
        <dbReference type="EMBL" id="KAA8822093.1"/>
    </source>
</evidence>
<dbReference type="EMBL" id="RZOA01000002">
    <property type="protein sequence ID" value="KAA8824544.1"/>
    <property type="molecule type" value="Genomic_DNA"/>
</dbReference>
<comment type="caution">
    <text evidence="2">The sequence shown here is derived from an EMBL/GenBank/DDBJ whole genome shotgun (WGS) entry which is preliminary data.</text>
</comment>
<gene>
    <name evidence="2" type="ORF">EM848_01660</name>
    <name evidence="1" type="ORF">EMO90_02565</name>
</gene>
<dbReference type="RefSeq" id="WP_150353278.1">
    <property type="nucleotide sequence ID" value="NZ_JAFEJW010000025.1"/>
</dbReference>
<dbReference type="Proteomes" id="UP000345527">
    <property type="component" value="Unassembled WGS sequence"/>
</dbReference>
<dbReference type="Proteomes" id="UP000374630">
    <property type="component" value="Unassembled WGS sequence"/>
</dbReference>
<keyword evidence="4" id="KW-1185">Reference proteome</keyword>
<proteinExistence type="predicted"/>
<protein>
    <submittedName>
        <fullName evidence="2">Uncharacterized protein</fullName>
    </submittedName>
</protein>
<dbReference type="EMBL" id="RZNZ01000002">
    <property type="protein sequence ID" value="KAA8822093.1"/>
    <property type="molecule type" value="Genomic_DNA"/>
</dbReference>
<evidence type="ECO:0000313" key="4">
    <source>
        <dbReference type="Proteomes" id="UP000374630"/>
    </source>
</evidence>
<accession>A0A5J5DZ40</accession>
<sequence length="77" mass="8753">MSDDNTFVMMGIKTQWDDDTITVTELGYPHRATFDNNGKILSSTFGEQGVSFLHHWFARVKPTIDGLRAIDREYADA</sequence>
<evidence type="ECO:0000313" key="2">
    <source>
        <dbReference type="EMBL" id="KAA8824544.1"/>
    </source>
</evidence>